<evidence type="ECO:0000313" key="1">
    <source>
        <dbReference type="EMBL" id="KAJ9055755.1"/>
    </source>
</evidence>
<accession>A0ACC2S0C0</accession>
<dbReference type="Proteomes" id="UP001165960">
    <property type="component" value="Unassembled WGS sequence"/>
</dbReference>
<dbReference type="EMBL" id="QTSX02006391">
    <property type="protein sequence ID" value="KAJ9055755.1"/>
    <property type="molecule type" value="Genomic_DNA"/>
</dbReference>
<name>A0ACC2S0C0_9FUNG</name>
<keyword evidence="2" id="KW-1185">Reference proteome</keyword>
<protein>
    <submittedName>
        <fullName evidence="1">Uncharacterized protein</fullName>
    </submittedName>
</protein>
<evidence type="ECO:0000313" key="2">
    <source>
        <dbReference type="Proteomes" id="UP001165960"/>
    </source>
</evidence>
<gene>
    <name evidence="1" type="ORF">DSO57_1000614</name>
</gene>
<reference evidence="1" key="1">
    <citation type="submission" date="2022-04" db="EMBL/GenBank/DDBJ databases">
        <title>Genome of the entomopathogenic fungus Entomophthora muscae.</title>
        <authorList>
            <person name="Elya C."/>
            <person name="Lovett B.R."/>
            <person name="Lee E."/>
            <person name="Macias A.M."/>
            <person name="Hajek A.E."/>
            <person name="De Bivort B.L."/>
            <person name="Kasson M.T."/>
            <person name="De Fine Licht H.H."/>
            <person name="Stajich J.E."/>
        </authorList>
    </citation>
    <scope>NUCLEOTIDE SEQUENCE</scope>
    <source>
        <strain evidence="1">Berkeley</strain>
    </source>
</reference>
<sequence>MYPVRGDEDHLVILIPASQVILPHSLPPTPGDSPPTQVVGLCSLAPPQQDIPLALPGTLLHDVLLAQHSSPDVMVLLSKLTPEHLKEGAYALKESMSGTHLERNKPPSW</sequence>
<proteinExistence type="predicted"/>
<organism evidence="1 2">
    <name type="scientific">Entomophthora muscae</name>
    <dbReference type="NCBI Taxonomy" id="34485"/>
    <lineage>
        <taxon>Eukaryota</taxon>
        <taxon>Fungi</taxon>
        <taxon>Fungi incertae sedis</taxon>
        <taxon>Zoopagomycota</taxon>
        <taxon>Entomophthoromycotina</taxon>
        <taxon>Entomophthoromycetes</taxon>
        <taxon>Entomophthorales</taxon>
        <taxon>Entomophthoraceae</taxon>
        <taxon>Entomophthora</taxon>
    </lineage>
</organism>
<comment type="caution">
    <text evidence="1">The sequence shown here is derived from an EMBL/GenBank/DDBJ whole genome shotgun (WGS) entry which is preliminary data.</text>
</comment>